<name>A0A9P8PIS4_9ASCO</name>
<gene>
    <name evidence="1" type="ORF">WICMUC_004360</name>
</gene>
<evidence type="ECO:0000313" key="1">
    <source>
        <dbReference type="EMBL" id="KAH3672265.1"/>
    </source>
</evidence>
<keyword evidence="2" id="KW-1185">Reference proteome</keyword>
<dbReference type="EMBL" id="JAEUBF010001168">
    <property type="protein sequence ID" value="KAH3672265.1"/>
    <property type="molecule type" value="Genomic_DNA"/>
</dbReference>
<protein>
    <submittedName>
        <fullName evidence="1">Uncharacterized protein</fullName>
    </submittedName>
</protein>
<proteinExistence type="predicted"/>
<organism evidence="1 2">
    <name type="scientific">Wickerhamomyces mucosus</name>
    <dbReference type="NCBI Taxonomy" id="1378264"/>
    <lineage>
        <taxon>Eukaryota</taxon>
        <taxon>Fungi</taxon>
        <taxon>Dikarya</taxon>
        <taxon>Ascomycota</taxon>
        <taxon>Saccharomycotina</taxon>
        <taxon>Saccharomycetes</taxon>
        <taxon>Phaffomycetales</taxon>
        <taxon>Wickerhamomycetaceae</taxon>
        <taxon>Wickerhamomyces</taxon>
    </lineage>
</organism>
<sequence length="100" mass="10579">MVSAETSSLVNSLGPTVELSVFEFALIVTKALMKSPAADCILEFTLGSKNAINFEIKFCSFNNSIIPLGLSGLSVLMTLSRKSIKGGLSICLKNLSTMSS</sequence>
<comment type="caution">
    <text evidence="1">The sequence shown here is derived from an EMBL/GenBank/DDBJ whole genome shotgun (WGS) entry which is preliminary data.</text>
</comment>
<dbReference type="AlphaFoldDB" id="A0A9P8PIS4"/>
<dbReference type="OrthoDB" id="10415530at2759"/>
<evidence type="ECO:0000313" key="2">
    <source>
        <dbReference type="Proteomes" id="UP000769528"/>
    </source>
</evidence>
<reference evidence="1" key="2">
    <citation type="submission" date="2021-01" db="EMBL/GenBank/DDBJ databases">
        <authorList>
            <person name="Schikora-Tamarit M.A."/>
        </authorList>
    </citation>
    <scope>NUCLEOTIDE SEQUENCE</scope>
    <source>
        <strain evidence="1">CBS6341</strain>
    </source>
</reference>
<reference evidence="1" key="1">
    <citation type="journal article" date="2021" name="Open Biol.">
        <title>Shared evolutionary footprints suggest mitochondrial oxidative damage underlies multiple complex I losses in fungi.</title>
        <authorList>
            <person name="Schikora-Tamarit M.A."/>
            <person name="Marcet-Houben M."/>
            <person name="Nosek J."/>
            <person name="Gabaldon T."/>
        </authorList>
    </citation>
    <scope>NUCLEOTIDE SEQUENCE</scope>
    <source>
        <strain evidence="1">CBS6341</strain>
    </source>
</reference>
<accession>A0A9P8PIS4</accession>
<dbReference type="Proteomes" id="UP000769528">
    <property type="component" value="Unassembled WGS sequence"/>
</dbReference>